<evidence type="ECO:0000256" key="5">
    <source>
        <dbReference type="ARBA" id="ARBA00022741"/>
    </source>
</evidence>
<dbReference type="PANTHER" id="PTHR43065:SF10">
    <property type="entry name" value="PEROXIDE STRESS-ACTIVATED HISTIDINE KINASE MAK3"/>
    <property type="match status" value="1"/>
</dbReference>
<evidence type="ECO:0000256" key="9">
    <source>
        <dbReference type="SAM" id="Phobius"/>
    </source>
</evidence>
<dbReference type="SMART" id="SM00387">
    <property type="entry name" value="HATPase_c"/>
    <property type="match status" value="1"/>
</dbReference>
<keyword evidence="4" id="KW-0808">Transferase</keyword>
<sequence>MDIYNQRSRWKIYLAVAGIIILFISLYYTNYLAQRLREGERNKASLLFYAYDAINNANDPAAQDLETDLSLPLSILESNKDIPIMWVKSQNIVVSAINFGPDLDSNKAFLQQRLIHLKKKGPKPIEISGEDQFLYYQNSRVLELLTYFPYVQLLLLAAFISVGYISINNARRAEQNRVWVGMAKETAHQLGTPISAIIGWIEHLRESHYRRPDELEVLDEMQNDVARLDLIADRFSKIGSAPILDPVNVYAQMREITNYIRRRASRKIIFEEPVENSTPLMVNINPPLFNWVVENIMRNALDAMEEGTGTIKWEVHDHAHDIEINISDTGKGIPPSKLKTIFEPGFTTKARGWGLGLSLAQRIIENYHKGRIHVKHSKLGEGTVFAIHLPKKA</sequence>
<evidence type="ECO:0000313" key="12">
    <source>
        <dbReference type="Proteomes" id="UP000808337"/>
    </source>
</evidence>
<dbReference type="GO" id="GO:0000155">
    <property type="term" value="F:phosphorelay sensor kinase activity"/>
    <property type="evidence" value="ECO:0007669"/>
    <property type="project" value="InterPro"/>
</dbReference>
<dbReference type="SUPFAM" id="SSF47384">
    <property type="entry name" value="Homodimeric domain of signal transducing histidine kinase"/>
    <property type="match status" value="1"/>
</dbReference>
<evidence type="ECO:0000256" key="6">
    <source>
        <dbReference type="ARBA" id="ARBA00022777"/>
    </source>
</evidence>
<comment type="catalytic activity">
    <reaction evidence="1">
        <text>ATP + protein L-histidine = ADP + protein N-phospho-L-histidine.</text>
        <dbReference type="EC" id="2.7.13.3"/>
    </reaction>
</comment>
<reference evidence="11 12" key="1">
    <citation type="submission" date="2020-10" db="EMBL/GenBank/DDBJ databases">
        <title>Connecting structure to function with the recovery of over 1000 high-quality activated sludge metagenome-assembled genomes encoding full-length rRNA genes using long-read sequencing.</title>
        <authorList>
            <person name="Singleton C.M."/>
            <person name="Petriglieri F."/>
            <person name="Kristensen J.M."/>
            <person name="Kirkegaard R.H."/>
            <person name="Michaelsen T.Y."/>
            <person name="Andersen M.H."/>
            <person name="Karst S.M."/>
            <person name="Dueholm M.S."/>
            <person name="Nielsen P.H."/>
            <person name="Albertsen M."/>
        </authorList>
    </citation>
    <scope>NUCLEOTIDE SEQUENCE [LARGE SCALE GENOMIC DNA]</scope>
    <source>
        <strain evidence="11">Ribe_18-Q3-R11-54_MAXAC.273</strain>
    </source>
</reference>
<dbReference type="InterPro" id="IPR003661">
    <property type="entry name" value="HisK_dim/P_dom"/>
</dbReference>
<dbReference type="EMBL" id="JADKGY010000025">
    <property type="protein sequence ID" value="MBK9983737.1"/>
    <property type="molecule type" value="Genomic_DNA"/>
</dbReference>
<keyword evidence="3" id="KW-0597">Phosphoprotein</keyword>
<dbReference type="Gene3D" id="3.30.565.10">
    <property type="entry name" value="Histidine kinase-like ATPase, C-terminal domain"/>
    <property type="match status" value="1"/>
</dbReference>
<dbReference type="Proteomes" id="UP000808337">
    <property type="component" value="Unassembled WGS sequence"/>
</dbReference>
<keyword evidence="9" id="KW-0472">Membrane</keyword>
<accession>A0A9D7SXH6</accession>
<dbReference type="PANTHER" id="PTHR43065">
    <property type="entry name" value="SENSOR HISTIDINE KINASE"/>
    <property type="match status" value="1"/>
</dbReference>
<evidence type="ECO:0000256" key="3">
    <source>
        <dbReference type="ARBA" id="ARBA00022553"/>
    </source>
</evidence>
<dbReference type="Gene3D" id="1.10.287.130">
    <property type="match status" value="1"/>
</dbReference>
<evidence type="ECO:0000259" key="10">
    <source>
        <dbReference type="PROSITE" id="PS50109"/>
    </source>
</evidence>
<evidence type="ECO:0000256" key="8">
    <source>
        <dbReference type="ARBA" id="ARBA00023012"/>
    </source>
</evidence>
<keyword evidence="8" id="KW-0902">Two-component regulatory system</keyword>
<evidence type="ECO:0000313" key="11">
    <source>
        <dbReference type="EMBL" id="MBK9983737.1"/>
    </source>
</evidence>
<evidence type="ECO:0000256" key="4">
    <source>
        <dbReference type="ARBA" id="ARBA00022679"/>
    </source>
</evidence>
<gene>
    <name evidence="11" type="ORF">IPP15_15435</name>
</gene>
<feature type="domain" description="Histidine kinase" evidence="10">
    <location>
        <begin position="185"/>
        <end position="393"/>
    </location>
</feature>
<dbReference type="EC" id="2.7.13.3" evidence="2"/>
<dbReference type="InterPro" id="IPR004358">
    <property type="entry name" value="Sig_transdc_His_kin-like_C"/>
</dbReference>
<name>A0A9D7SXH6_9BACT</name>
<dbReference type="InterPro" id="IPR036890">
    <property type="entry name" value="HATPase_C_sf"/>
</dbReference>
<keyword evidence="5" id="KW-0547">Nucleotide-binding</keyword>
<proteinExistence type="predicted"/>
<dbReference type="CDD" id="cd00082">
    <property type="entry name" value="HisKA"/>
    <property type="match status" value="1"/>
</dbReference>
<evidence type="ECO:0000256" key="1">
    <source>
        <dbReference type="ARBA" id="ARBA00000085"/>
    </source>
</evidence>
<dbReference type="Pfam" id="PF02518">
    <property type="entry name" value="HATPase_c"/>
    <property type="match status" value="1"/>
</dbReference>
<protein>
    <recommendedName>
        <fullName evidence="2">histidine kinase</fullName>
        <ecNumber evidence="2">2.7.13.3</ecNumber>
    </recommendedName>
</protein>
<keyword evidence="9" id="KW-0812">Transmembrane</keyword>
<dbReference type="PROSITE" id="PS50109">
    <property type="entry name" value="HIS_KIN"/>
    <property type="match status" value="1"/>
</dbReference>
<comment type="caution">
    <text evidence="11">The sequence shown here is derived from an EMBL/GenBank/DDBJ whole genome shotgun (WGS) entry which is preliminary data.</text>
</comment>
<dbReference type="SUPFAM" id="SSF55874">
    <property type="entry name" value="ATPase domain of HSP90 chaperone/DNA topoisomerase II/histidine kinase"/>
    <property type="match status" value="1"/>
</dbReference>
<feature type="transmembrane region" description="Helical" evidence="9">
    <location>
        <begin position="12"/>
        <end position="29"/>
    </location>
</feature>
<keyword evidence="9" id="KW-1133">Transmembrane helix</keyword>
<keyword evidence="7" id="KW-0067">ATP-binding</keyword>
<dbReference type="InterPro" id="IPR036097">
    <property type="entry name" value="HisK_dim/P_sf"/>
</dbReference>
<evidence type="ECO:0000256" key="2">
    <source>
        <dbReference type="ARBA" id="ARBA00012438"/>
    </source>
</evidence>
<organism evidence="11 12">
    <name type="scientific">Candidatus Opimibacter skivensis</name>
    <dbReference type="NCBI Taxonomy" id="2982028"/>
    <lineage>
        <taxon>Bacteria</taxon>
        <taxon>Pseudomonadati</taxon>
        <taxon>Bacteroidota</taxon>
        <taxon>Saprospiria</taxon>
        <taxon>Saprospirales</taxon>
        <taxon>Saprospiraceae</taxon>
        <taxon>Candidatus Opimibacter</taxon>
    </lineage>
</organism>
<dbReference type="PRINTS" id="PR00344">
    <property type="entry name" value="BCTRLSENSOR"/>
</dbReference>
<keyword evidence="6 11" id="KW-0418">Kinase</keyword>
<feature type="transmembrane region" description="Helical" evidence="9">
    <location>
        <begin position="147"/>
        <end position="167"/>
    </location>
</feature>
<dbReference type="InterPro" id="IPR003594">
    <property type="entry name" value="HATPase_dom"/>
</dbReference>
<dbReference type="GO" id="GO:0005524">
    <property type="term" value="F:ATP binding"/>
    <property type="evidence" value="ECO:0007669"/>
    <property type="project" value="UniProtKB-KW"/>
</dbReference>
<evidence type="ECO:0000256" key="7">
    <source>
        <dbReference type="ARBA" id="ARBA00022840"/>
    </source>
</evidence>
<dbReference type="InterPro" id="IPR005467">
    <property type="entry name" value="His_kinase_dom"/>
</dbReference>
<dbReference type="AlphaFoldDB" id="A0A9D7SXH6"/>